<organism evidence="1">
    <name type="scientific">Amphimedon queenslandica</name>
    <name type="common">Sponge</name>
    <dbReference type="NCBI Taxonomy" id="400682"/>
    <lineage>
        <taxon>Eukaryota</taxon>
        <taxon>Metazoa</taxon>
        <taxon>Porifera</taxon>
        <taxon>Demospongiae</taxon>
        <taxon>Heteroscleromorpha</taxon>
        <taxon>Haplosclerida</taxon>
        <taxon>Niphatidae</taxon>
        <taxon>Amphimedon</taxon>
    </lineage>
</organism>
<evidence type="ECO:0000313" key="1">
    <source>
        <dbReference type="EnsemblMetazoa" id="Aqu2.1.31289_001"/>
    </source>
</evidence>
<sequence length="134" mass="15229">MATLLPTAGNKARLNGSTDVFCCLEIKNRNLNQNKRKKNVSIVTQLQSEGINTEVTGEGLKPLLQNSSAVGSLEDRLSSRARQLSSNLSLLHKKYRNGLLEKRMNYRKEIQQYKQCCLLCLHQITLLQKIKEKE</sequence>
<accession>A0A1X7UUU4</accession>
<protein>
    <submittedName>
        <fullName evidence="1">Uncharacterized protein</fullName>
    </submittedName>
</protein>
<dbReference type="EnsemblMetazoa" id="Aqu2.1.31289_001">
    <property type="protein sequence ID" value="Aqu2.1.31289_001"/>
    <property type="gene ID" value="Aqu2.1.31289"/>
</dbReference>
<reference evidence="1" key="1">
    <citation type="submission" date="2017-05" db="UniProtKB">
        <authorList>
            <consortium name="EnsemblMetazoa"/>
        </authorList>
    </citation>
    <scope>IDENTIFICATION</scope>
</reference>
<proteinExistence type="predicted"/>
<dbReference type="AlphaFoldDB" id="A0A1X7UUU4"/>
<name>A0A1X7UUU4_AMPQE</name>
<dbReference type="InParanoid" id="A0A1X7UUU4"/>